<keyword evidence="12 20" id="KW-0472">Membrane</keyword>
<evidence type="ECO:0000256" key="6">
    <source>
        <dbReference type="ARBA" id="ARBA00022692"/>
    </source>
</evidence>
<dbReference type="GO" id="GO:0007076">
    <property type="term" value="P:mitotic chromosome condensation"/>
    <property type="evidence" value="ECO:0007669"/>
    <property type="project" value="InterPro"/>
</dbReference>
<evidence type="ECO:0000256" key="12">
    <source>
        <dbReference type="ARBA" id="ARBA00023136"/>
    </source>
</evidence>
<keyword evidence="24" id="KW-1185">Reference proteome</keyword>
<keyword evidence="4" id="KW-0723">Serine/threonine-protein kinase</keyword>
<feature type="compositionally biased region" description="Polar residues" evidence="19">
    <location>
        <begin position="756"/>
        <end position="766"/>
    </location>
</feature>
<comment type="catalytic activity">
    <reaction evidence="16">
        <text>L-threonyl-[protein] + ATP = O-phospho-L-threonyl-[protein] + ADP + H(+)</text>
        <dbReference type="Rhea" id="RHEA:46608"/>
        <dbReference type="Rhea" id="RHEA-COMP:11060"/>
        <dbReference type="Rhea" id="RHEA-COMP:11605"/>
        <dbReference type="ChEBI" id="CHEBI:15378"/>
        <dbReference type="ChEBI" id="CHEBI:30013"/>
        <dbReference type="ChEBI" id="CHEBI:30616"/>
        <dbReference type="ChEBI" id="CHEBI:61977"/>
        <dbReference type="ChEBI" id="CHEBI:456216"/>
        <dbReference type="EC" id="2.7.11.1"/>
    </reaction>
</comment>
<dbReference type="InterPro" id="IPR008271">
    <property type="entry name" value="Ser/Thr_kinase_AS"/>
</dbReference>
<keyword evidence="7 21" id="KW-0732">Signal</keyword>
<evidence type="ECO:0000313" key="23">
    <source>
        <dbReference type="EMBL" id="CAH1444782.1"/>
    </source>
</evidence>
<dbReference type="GO" id="GO:0005886">
    <property type="term" value="C:plasma membrane"/>
    <property type="evidence" value="ECO:0007669"/>
    <property type="project" value="UniProtKB-SubCell"/>
</dbReference>
<comment type="catalytic activity">
    <reaction evidence="17">
        <text>L-seryl-[protein] + ATP = O-phospho-L-seryl-[protein] + ADP + H(+)</text>
        <dbReference type="Rhea" id="RHEA:17989"/>
        <dbReference type="Rhea" id="RHEA-COMP:9863"/>
        <dbReference type="Rhea" id="RHEA-COMP:11604"/>
        <dbReference type="ChEBI" id="CHEBI:15378"/>
        <dbReference type="ChEBI" id="CHEBI:29999"/>
        <dbReference type="ChEBI" id="CHEBI:30616"/>
        <dbReference type="ChEBI" id="CHEBI:83421"/>
        <dbReference type="ChEBI" id="CHEBI:456216"/>
        <dbReference type="EC" id="2.7.11.1"/>
    </reaction>
</comment>
<dbReference type="FunFam" id="3.30.200.20:FF:000468">
    <property type="entry name" value="LysM receptor kinase 2"/>
    <property type="match status" value="1"/>
</dbReference>
<dbReference type="GO" id="GO:0000796">
    <property type="term" value="C:condensin complex"/>
    <property type="evidence" value="ECO:0007669"/>
    <property type="project" value="InterPro"/>
</dbReference>
<evidence type="ECO:0000313" key="24">
    <source>
        <dbReference type="Proteomes" id="UP001157418"/>
    </source>
</evidence>
<dbReference type="GO" id="GO:0005524">
    <property type="term" value="F:ATP binding"/>
    <property type="evidence" value="ECO:0007669"/>
    <property type="project" value="UniProtKB-UniRule"/>
</dbReference>
<dbReference type="InterPro" id="IPR017441">
    <property type="entry name" value="Protein_kinase_ATP_BS"/>
</dbReference>
<keyword evidence="11 20" id="KW-1133">Transmembrane helix</keyword>
<feature type="binding site" evidence="18">
    <location>
        <position position="354"/>
    </location>
    <ligand>
        <name>ATP</name>
        <dbReference type="ChEBI" id="CHEBI:30616"/>
    </ligand>
</feature>
<evidence type="ECO:0000256" key="8">
    <source>
        <dbReference type="ARBA" id="ARBA00022741"/>
    </source>
</evidence>
<dbReference type="Gene3D" id="1.10.510.10">
    <property type="entry name" value="Transferase(Phosphotransferase) domain 1"/>
    <property type="match status" value="1"/>
</dbReference>
<sequence>MLELNMGFRLLAVLFLSSIYFCSLVQSRCSRGCNLALGSYYVLPGNELIPISQYMNTDINSILQYNRGTIPNQDSVQSFIRINVPFSCDCINGEFLGHVFNYNIRSQDTYTLIASERYANLTTPAWIQRFNSYDPNRIPDVNVTINVTVNCSCGDSSISKDYGLFVTYPLRSDETLDSVSSAANLSSDIIRSYNPDANFSAVNSLIYIPGRDENGNYPPIRTSSGDPTFWGAIAGIAIAVVAGVLLLAGCLYYGFYRNKNSEKNSALLKNAQVQLMQSPRGPGGTSIGGSNSSGHPVSASPGLTGITVDKSVEFSYEELSKATDEFSLANKIGQGGFGAVYYAELRGEKAAIKKMDMQASREFLAELKVLTHVHHLNLVRLIGYCVEGSLFLVYEFIENGNLSQHLHGTARDPLSWSTRVQIALDSARGLEYIHEHTVPVYIHRDIKSANILIDKNYHGKVADFGLTKLTEVGSNSLPTRLVGTFGYMPPEYAQYGDVSPKVDVYAFGVVLYELISAKEAIVKANGSNADSKGLVALFDEVLSRPDPKDDLVKMIDPRLRDNYPLDSVRKMAQLAKACTHENPQLRPSMRSIVVALMTLSSSTEDWDRATILSPLTTFVLGSNNDQLERAQARAARAASIRRKPVTFNNAADDNPAGAFLGQEQIMELFQNCIKLASENKINQKNTWELNLIDHLRDIIKVEEDDAETNFQKASCTLEAGVKIYSTRVDSVHAEAYKFLGAINRVGQDLEQGNLEDGNTNTEQTKQSTKKEHEQKFSPLSTLESSFENLNLKKFDVAFTVDPLYHQTSAQFDEGGAKGLLLNNLGVYGGCLVLFDSLEVPANCMSCSPQTDKIETIDISYAKDCMEQMAINISKNKEISPTLKEIVNMFDDKRPPGTVFAQNSHEPDYDDYALDGDQNDNFGTWDFVNDNEGTYEREEEVEPHEENEQYESHDRDVDDKFIKIDDFLFPRRGLTTSQNAWAGPEHWKYNKAKEASTKENGSPLLSKKPRNKKQFEADIDFMKALENDIVDPFIPPKNPNSLLLPSNREPCNTMLPEDCHYQPENLVKLFLLPNVLCFGKKRGKRNSDEVHQQEANPSWGDDDGCGIGDQFDDGNAYSDVDDSLVSQPRQVEKIDIQYDKKSKQVDVHVLKDTLWSTIQEMQKSAGDEDLSFKNILSSSPATTSNDDITPHLSFICILHLANEHGLTLNSSPDMDDVSIHLPSHPNIP</sequence>
<evidence type="ECO:0000256" key="13">
    <source>
        <dbReference type="ARBA" id="ARBA00023157"/>
    </source>
</evidence>
<evidence type="ECO:0000256" key="18">
    <source>
        <dbReference type="PROSITE-ProRule" id="PRU10141"/>
    </source>
</evidence>
<dbReference type="GO" id="GO:0045087">
    <property type="term" value="P:innate immune response"/>
    <property type="evidence" value="ECO:0007669"/>
    <property type="project" value="InterPro"/>
</dbReference>
<dbReference type="Pfam" id="PF05786">
    <property type="entry name" value="Cnd2"/>
    <property type="match status" value="2"/>
</dbReference>
<feature type="transmembrane region" description="Helical" evidence="20">
    <location>
        <begin position="229"/>
        <end position="255"/>
    </location>
</feature>
<keyword evidence="13" id="KW-1015">Disulfide bond</keyword>
<dbReference type="InterPro" id="IPR022816">
    <property type="entry name" value="Condensin_barren_su2"/>
</dbReference>
<evidence type="ECO:0000256" key="19">
    <source>
        <dbReference type="SAM" id="MobiDB-lite"/>
    </source>
</evidence>
<evidence type="ECO:0000256" key="1">
    <source>
        <dbReference type="ARBA" id="ARBA00004162"/>
    </source>
</evidence>
<proteinExistence type="predicted"/>
<dbReference type="SMART" id="SM00220">
    <property type="entry name" value="S_TKc"/>
    <property type="match status" value="1"/>
</dbReference>
<dbReference type="InterPro" id="IPR000719">
    <property type="entry name" value="Prot_kinase_dom"/>
</dbReference>
<dbReference type="EC" id="2.7.11.1" evidence="2"/>
<evidence type="ECO:0000256" key="16">
    <source>
        <dbReference type="ARBA" id="ARBA00047899"/>
    </source>
</evidence>
<reference evidence="23 24" key="1">
    <citation type="submission" date="2022-01" db="EMBL/GenBank/DDBJ databases">
        <authorList>
            <person name="Xiong W."/>
            <person name="Schranz E."/>
        </authorList>
    </citation>
    <scope>NUCLEOTIDE SEQUENCE [LARGE SCALE GENOMIC DNA]</scope>
</reference>
<protein>
    <recommendedName>
        <fullName evidence="2">non-specific serine/threonine protein kinase</fullName>
        <ecNumber evidence="2">2.7.11.1</ecNumber>
    </recommendedName>
</protein>
<feature type="region of interest" description="Disordered" evidence="19">
    <location>
        <begin position="933"/>
        <end position="953"/>
    </location>
</feature>
<dbReference type="PANTHER" id="PTHR46204:SF27">
    <property type="entry name" value="PROTEIN KINASE DOMAIN-CONTAINING PROTEIN"/>
    <property type="match status" value="1"/>
</dbReference>
<accession>A0AAU9P4A0</accession>
<feature type="region of interest" description="Disordered" evidence="19">
    <location>
        <begin position="1082"/>
        <end position="1104"/>
    </location>
</feature>
<dbReference type="EMBL" id="CAKMRJ010005523">
    <property type="protein sequence ID" value="CAH1444782.1"/>
    <property type="molecule type" value="Genomic_DNA"/>
</dbReference>
<dbReference type="PROSITE" id="PS50011">
    <property type="entry name" value="PROTEIN_KINASE_DOM"/>
    <property type="match status" value="1"/>
</dbReference>
<evidence type="ECO:0000256" key="9">
    <source>
        <dbReference type="ARBA" id="ARBA00022777"/>
    </source>
</evidence>
<evidence type="ECO:0000256" key="7">
    <source>
        <dbReference type="ARBA" id="ARBA00022729"/>
    </source>
</evidence>
<dbReference type="GO" id="GO:0009617">
    <property type="term" value="P:response to bacterium"/>
    <property type="evidence" value="ECO:0007669"/>
    <property type="project" value="UniProtKB-ARBA"/>
</dbReference>
<dbReference type="InterPro" id="IPR011009">
    <property type="entry name" value="Kinase-like_dom_sf"/>
</dbReference>
<evidence type="ECO:0000256" key="2">
    <source>
        <dbReference type="ARBA" id="ARBA00012513"/>
    </source>
</evidence>
<dbReference type="Gene3D" id="3.30.200.20">
    <property type="entry name" value="Phosphorylase Kinase, domain 1"/>
    <property type="match status" value="1"/>
</dbReference>
<dbReference type="InterPro" id="IPR044812">
    <property type="entry name" value="CERK1/LYK3-like"/>
</dbReference>
<gene>
    <name evidence="23" type="ORF">LVIROSA_LOCUS30592</name>
</gene>
<dbReference type="InterPro" id="IPR001245">
    <property type="entry name" value="Ser-Thr/Tyr_kinase_cat_dom"/>
</dbReference>
<keyword evidence="5" id="KW-0808">Transferase</keyword>
<comment type="subcellular location">
    <subcellularLocation>
        <location evidence="1">Cell membrane</location>
        <topology evidence="1">Single-pass membrane protein</topology>
    </subcellularLocation>
</comment>
<dbReference type="AlphaFoldDB" id="A0AAU9P4A0"/>
<evidence type="ECO:0000256" key="4">
    <source>
        <dbReference type="ARBA" id="ARBA00022527"/>
    </source>
</evidence>
<feature type="chain" id="PRO_5044009603" description="non-specific serine/threonine protein kinase" evidence="21">
    <location>
        <begin position="28"/>
        <end position="1227"/>
    </location>
</feature>
<keyword evidence="9" id="KW-0418">Kinase</keyword>
<feature type="signal peptide" evidence="21">
    <location>
        <begin position="1"/>
        <end position="27"/>
    </location>
</feature>
<feature type="region of interest" description="Disordered" evidence="19">
    <location>
        <begin position="750"/>
        <end position="777"/>
    </location>
</feature>
<dbReference type="InterPro" id="IPR057097">
    <property type="entry name" value="LysM_RLK3/10"/>
</dbReference>
<dbReference type="PROSITE" id="PS00107">
    <property type="entry name" value="PROTEIN_KINASE_ATP"/>
    <property type="match status" value="1"/>
</dbReference>
<keyword evidence="14" id="KW-0675">Receptor</keyword>
<comment type="caution">
    <text evidence="23">The sequence shown here is derived from an EMBL/GenBank/DDBJ whole genome shotgun (WGS) entry which is preliminary data.</text>
</comment>
<evidence type="ECO:0000256" key="20">
    <source>
        <dbReference type="SAM" id="Phobius"/>
    </source>
</evidence>
<dbReference type="FunFam" id="1.10.510.10:FF:000468">
    <property type="entry name" value="PTI1-like tyrosine-protein kinase 3"/>
    <property type="match status" value="1"/>
</dbReference>
<dbReference type="Pfam" id="PF07714">
    <property type="entry name" value="PK_Tyr_Ser-Thr"/>
    <property type="match status" value="1"/>
</dbReference>
<evidence type="ECO:0000256" key="3">
    <source>
        <dbReference type="ARBA" id="ARBA00022475"/>
    </source>
</evidence>
<dbReference type="GO" id="GO:0019199">
    <property type="term" value="F:transmembrane receptor protein kinase activity"/>
    <property type="evidence" value="ECO:0007669"/>
    <property type="project" value="InterPro"/>
</dbReference>
<name>A0AAU9P4A0_9ASTR</name>
<keyword evidence="15" id="KW-0325">Glycoprotein</keyword>
<evidence type="ECO:0000256" key="11">
    <source>
        <dbReference type="ARBA" id="ARBA00022989"/>
    </source>
</evidence>
<evidence type="ECO:0000256" key="21">
    <source>
        <dbReference type="SAM" id="SignalP"/>
    </source>
</evidence>
<evidence type="ECO:0000256" key="15">
    <source>
        <dbReference type="ARBA" id="ARBA00023180"/>
    </source>
</evidence>
<dbReference type="SUPFAM" id="SSF56112">
    <property type="entry name" value="Protein kinase-like (PK-like)"/>
    <property type="match status" value="1"/>
</dbReference>
<keyword evidence="10 18" id="KW-0067">ATP-binding</keyword>
<keyword evidence="3" id="KW-1003">Cell membrane</keyword>
<dbReference type="Pfam" id="PF23577">
    <property type="entry name" value="LysM_RLK"/>
    <property type="match status" value="1"/>
</dbReference>
<keyword evidence="6 20" id="KW-0812">Transmembrane</keyword>
<evidence type="ECO:0000259" key="22">
    <source>
        <dbReference type="PROSITE" id="PS50011"/>
    </source>
</evidence>
<dbReference type="Proteomes" id="UP001157418">
    <property type="component" value="Unassembled WGS sequence"/>
</dbReference>
<dbReference type="GO" id="GO:0004674">
    <property type="term" value="F:protein serine/threonine kinase activity"/>
    <property type="evidence" value="ECO:0007669"/>
    <property type="project" value="UniProtKB-KW"/>
</dbReference>
<feature type="region of interest" description="Disordered" evidence="19">
    <location>
        <begin position="279"/>
        <end position="300"/>
    </location>
</feature>
<dbReference type="PROSITE" id="PS00108">
    <property type="entry name" value="PROTEIN_KINASE_ST"/>
    <property type="match status" value="1"/>
</dbReference>
<dbReference type="CDD" id="cd14066">
    <property type="entry name" value="STKc_IRAK"/>
    <property type="match status" value="1"/>
</dbReference>
<feature type="compositionally biased region" description="Basic and acidic residues" evidence="19">
    <location>
        <begin position="943"/>
        <end position="953"/>
    </location>
</feature>
<dbReference type="PANTHER" id="PTHR46204">
    <property type="entry name" value="CHITIN ELICITOR RECEPTOR KINASE 1-RELATED"/>
    <property type="match status" value="1"/>
</dbReference>
<evidence type="ECO:0000256" key="5">
    <source>
        <dbReference type="ARBA" id="ARBA00022679"/>
    </source>
</evidence>
<evidence type="ECO:0000256" key="14">
    <source>
        <dbReference type="ARBA" id="ARBA00023170"/>
    </source>
</evidence>
<evidence type="ECO:0000256" key="17">
    <source>
        <dbReference type="ARBA" id="ARBA00048679"/>
    </source>
</evidence>
<evidence type="ECO:0000256" key="10">
    <source>
        <dbReference type="ARBA" id="ARBA00022840"/>
    </source>
</evidence>
<feature type="domain" description="Protein kinase" evidence="22">
    <location>
        <begin position="326"/>
        <end position="599"/>
    </location>
</feature>
<keyword evidence="8 18" id="KW-0547">Nucleotide-binding</keyword>
<organism evidence="23 24">
    <name type="scientific">Lactuca virosa</name>
    <dbReference type="NCBI Taxonomy" id="75947"/>
    <lineage>
        <taxon>Eukaryota</taxon>
        <taxon>Viridiplantae</taxon>
        <taxon>Streptophyta</taxon>
        <taxon>Embryophyta</taxon>
        <taxon>Tracheophyta</taxon>
        <taxon>Spermatophyta</taxon>
        <taxon>Magnoliopsida</taxon>
        <taxon>eudicotyledons</taxon>
        <taxon>Gunneridae</taxon>
        <taxon>Pentapetalae</taxon>
        <taxon>asterids</taxon>
        <taxon>campanulids</taxon>
        <taxon>Asterales</taxon>
        <taxon>Asteraceae</taxon>
        <taxon>Cichorioideae</taxon>
        <taxon>Cichorieae</taxon>
        <taxon>Lactucinae</taxon>
        <taxon>Lactuca</taxon>
    </lineage>
</organism>